<reference evidence="2 3" key="1">
    <citation type="submission" date="2016-08" db="EMBL/GenBank/DDBJ databases">
        <title>Analysis of Carbohydrate Active Enzymes in Thermogemmatispora T81 Reveals Carbohydrate Degradation Ability.</title>
        <authorList>
            <person name="Tomazini A."/>
            <person name="Lal S."/>
            <person name="Stott M."/>
            <person name="Henrissat B."/>
            <person name="Polikarpov I."/>
            <person name="Sparling R."/>
            <person name="Levin D.B."/>
        </authorList>
    </citation>
    <scope>NUCLEOTIDE SEQUENCE [LARGE SCALE GENOMIC DNA]</scope>
    <source>
        <strain evidence="2 3">T81</strain>
    </source>
</reference>
<dbReference type="InterPro" id="IPR041698">
    <property type="entry name" value="Methyltransf_25"/>
</dbReference>
<dbReference type="CDD" id="cd02440">
    <property type="entry name" value="AdoMet_MTases"/>
    <property type="match status" value="1"/>
</dbReference>
<keyword evidence="3" id="KW-1185">Reference proteome</keyword>
<dbReference type="RefSeq" id="WP_112427006.1">
    <property type="nucleotide sequence ID" value="NZ_MCIF01000002.1"/>
</dbReference>
<dbReference type="Pfam" id="PF13649">
    <property type="entry name" value="Methyltransf_25"/>
    <property type="match status" value="1"/>
</dbReference>
<evidence type="ECO:0000313" key="3">
    <source>
        <dbReference type="Proteomes" id="UP000248706"/>
    </source>
</evidence>
<name>A0A328VAT9_9CHLR</name>
<organism evidence="2 3">
    <name type="scientific">Thermogemmatispora tikiterensis</name>
    <dbReference type="NCBI Taxonomy" id="1825093"/>
    <lineage>
        <taxon>Bacteria</taxon>
        <taxon>Bacillati</taxon>
        <taxon>Chloroflexota</taxon>
        <taxon>Ktedonobacteria</taxon>
        <taxon>Thermogemmatisporales</taxon>
        <taxon>Thermogemmatisporaceae</taxon>
        <taxon>Thermogemmatispora</taxon>
    </lineage>
</organism>
<evidence type="ECO:0000313" key="2">
    <source>
        <dbReference type="EMBL" id="RAQ94806.1"/>
    </source>
</evidence>
<dbReference type="InterPro" id="IPR029063">
    <property type="entry name" value="SAM-dependent_MTases_sf"/>
</dbReference>
<dbReference type="SUPFAM" id="SSF53335">
    <property type="entry name" value="S-adenosyl-L-methionine-dependent methyltransferases"/>
    <property type="match status" value="1"/>
</dbReference>
<dbReference type="Gene3D" id="3.40.50.150">
    <property type="entry name" value="Vaccinia Virus protein VP39"/>
    <property type="match status" value="1"/>
</dbReference>
<dbReference type="Proteomes" id="UP000248706">
    <property type="component" value="Unassembled WGS sequence"/>
</dbReference>
<dbReference type="PANTHER" id="PTHR43591:SF24">
    <property type="entry name" value="2-METHOXY-6-POLYPRENYL-1,4-BENZOQUINOL METHYLASE, MITOCHONDRIAL"/>
    <property type="match status" value="1"/>
</dbReference>
<protein>
    <recommendedName>
        <fullName evidence="1">Methyltransferase domain-containing protein</fullName>
    </recommendedName>
</protein>
<comment type="caution">
    <text evidence="2">The sequence shown here is derived from an EMBL/GenBank/DDBJ whole genome shotgun (WGS) entry which is preliminary data.</text>
</comment>
<proteinExistence type="predicted"/>
<feature type="domain" description="Methyltransferase" evidence="1">
    <location>
        <begin position="78"/>
        <end position="169"/>
    </location>
</feature>
<dbReference type="PANTHER" id="PTHR43591">
    <property type="entry name" value="METHYLTRANSFERASE"/>
    <property type="match status" value="1"/>
</dbReference>
<accession>A0A328VAT9</accession>
<sequence length="295" mass="32629">MIRHWLNYLLNALPTVTAPGPNAQPGTAPGALTPPGPGDTYVLPRTRQEQDRLDLQHFALRQFLGSHFLAPVRDPRAILDVGTGTAIWLREAARRWPHARLIALDKDLSLLRTPLPPNCQPVQADLLSGLPFPDASFDYIHQRLLVAAIPLTAWPGVLSDLLRVTAPGGWLEFIEATGQVFHEGPRQSRVRTWFETLAARRGLHLTAPLQIPDWLRSLGLHPTVRTYETPLFGKAHGAPLFRRDLLASLQSVAPILAAVNQVPLSLVEETLAALPSEWEHHRTCCGLLTVWGCKP</sequence>
<evidence type="ECO:0000259" key="1">
    <source>
        <dbReference type="Pfam" id="PF13649"/>
    </source>
</evidence>
<dbReference type="AlphaFoldDB" id="A0A328VAT9"/>
<dbReference type="EMBL" id="MCIF01000002">
    <property type="protein sequence ID" value="RAQ94806.1"/>
    <property type="molecule type" value="Genomic_DNA"/>
</dbReference>
<gene>
    <name evidence="2" type="ORF">A4R35_04610</name>
</gene>
<dbReference type="GO" id="GO:0008168">
    <property type="term" value="F:methyltransferase activity"/>
    <property type="evidence" value="ECO:0007669"/>
    <property type="project" value="TreeGrafter"/>
</dbReference>
<dbReference type="OrthoDB" id="147715at2"/>